<dbReference type="Proteomes" id="UP000177230">
    <property type="component" value="Unassembled WGS sequence"/>
</dbReference>
<dbReference type="Gene3D" id="3.10.20.30">
    <property type="match status" value="1"/>
</dbReference>
<dbReference type="EMBL" id="MFFM01000028">
    <property type="protein sequence ID" value="OGF12947.1"/>
    <property type="molecule type" value="Genomic_DNA"/>
</dbReference>
<protein>
    <submittedName>
        <fullName evidence="1">Thiamine biosynthesis protein ThiS</fullName>
    </submittedName>
</protein>
<accession>A0A1F5REQ8</accession>
<name>A0A1F5REQ8_9BACT</name>
<evidence type="ECO:0000313" key="2">
    <source>
        <dbReference type="Proteomes" id="UP000177230"/>
    </source>
</evidence>
<comment type="caution">
    <text evidence="1">The sequence shown here is derived from an EMBL/GenBank/DDBJ whole genome shotgun (WGS) entry which is preliminary data.</text>
</comment>
<dbReference type="InterPro" id="IPR003749">
    <property type="entry name" value="ThiS/MoaD-like"/>
</dbReference>
<proteinExistence type="predicted"/>
<organism evidence="1 2">
    <name type="scientific">Candidatus Edwardsbacteria bacterium GWF2_54_11</name>
    <dbReference type="NCBI Taxonomy" id="1817851"/>
    <lineage>
        <taxon>Bacteria</taxon>
        <taxon>Candidatus Edwardsiibacteriota</taxon>
    </lineage>
</organism>
<dbReference type="InterPro" id="IPR012675">
    <property type="entry name" value="Beta-grasp_dom_sf"/>
</dbReference>
<sequence length="65" mass="7267">MLKVNGQDHPWHPGLTVALLLKEKNYIFHAIIVRVNDKYVPGEDYDKTAVNQGDDVQAIHLITGG</sequence>
<evidence type="ECO:0000313" key="1">
    <source>
        <dbReference type="EMBL" id="OGF12947.1"/>
    </source>
</evidence>
<dbReference type="AlphaFoldDB" id="A0A1F5REQ8"/>
<dbReference type="Pfam" id="PF02597">
    <property type="entry name" value="ThiS"/>
    <property type="match status" value="1"/>
</dbReference>
<dbReference type="NCBIfam" id="TIGR01683">
    <property type="entry name" value="thiS"/>
    <property type="match status" value="1"/>
</dbReference>
<dbReference type="InterPro" id="IPR010035">
    <property type="entry name" value="Thi_S"/>
</dbReference>
<dbReference type="InterPro" id="IPR016155">
    <property type="entry name" value="Mopterin_synth/thiamin_S_b"/>
</dbReference>
<dbReference type="PANTHER" id="PTHR34472">
    <property type="entry name" value="SULFUR CARRIER PROTEIN THIS"/>
    <property type="match status" value="1"/>
</dbReference>
<dbReference type="CDD" id="cd00565">
    <property type="entry name" value="Ubl_ThiS"/>
    <property type="match status" value="1"/>
</dbReference>
<dbReference type="SUPFAM" id="SSF54285">
    <property type="entry name" value="MoaD/ThiS"/>
    <property type="match status" value="1"/>
</dbReference>
<reference evidence="1 2" key="1">
    <citation type="journal article" date="2016" name="Nat. Commun.">
        <title>Thousands of microbial genomes shed light on interconnected biogeochemical processes in an aquifer system.</title>
        <authorList>
            <person name="Anantharaman K."/>
            <person name="Brown C.T."/>
            <person name="Hug L.A."/>
            <person name="Sharon I."/>
            <person name="Castelle C.J."/>
            <person name="Probst A.J."/>
            <person name="Thomas B.C."/>
            <person name="Singh A."/>
            <person name="Wilkins M.J."/>
            <person name="Karaoz U."/>
            <person name="Brodie E.L."/>
            <person name="Williams K.H."/>
            <person name="Hubbard S.S."/>
            <person name="Banfield J.F."/>
        </authorList>
    </citation>
    <scope>NUCLEOTIDE SEQUENCE [LARGE SCALE GENOMIC DNA]</scope>
</reference>
<dbReference type="PANTHER" id="PTHR34472:SF1">
    <property type="entry name" value="SULFUR CARRIER PROTEIN THIS"/>
    <property type="match status" value="1"/>
</dbReference>
<gene>
    <name evidence="1" type="ORF">A2024_12035</name>
</gene>